<evidence type="ECO:0000256" key="1">
    <source>
        <dbReference type="PROSITE-ProRule" id="PRU00221"/>
    </source>
</evidence>
<keyword evidence="2" id="KW-0472">Membrane</keyword>
<accession>A0A318RDL3</accession>
<dbReference type="SMART" id="SM00320">
    <property type="entry name" value="WD40"/>
    <property type="match status" value="9"/>
</dbReference>
<dbReference type="InterPro" id="IPR036322">
    <property type="entry name" value="WD40_repeat_dom_sf"/>
</dbReference>
<keyword evidence="2" id="KW-0812">Transmembrane</keyword>
<dbReference type="InterPro" id="IPR049052">
    <property type="entry name" value="nSTAND1"/>
</dbReference>
<dbReference type="OrthoDB" id="134501at2"/>
<dbReference type="InterPro" id="IPR001680">
    <property type="entry name" value="WD40_rpt"/>
</dbReference>
<dbReference type="Pfam" id="PF20703">
    <property type="entry name" value="nSTAND1"/>
    <property type="match status" value="1"/>
</dbReference>
<dbReference type="PANTHER" id="PTHR19879">
    <property type="entry name" value="TRANSCRIPTION INITIATION FACTOR TFIID"/>
    <property type="match status" value="1"/>
</dbReference>
<dbReference type="SUPFAM" id="SSF82171">
    <property type="entry name" value="DPP6 N-terminal domain-like"/>
    <property type="match status" value="1"/>
</dbReference>
<protein>
    <submittedName>
        <fullName evidence="4">WD40 repeat protein</fullName>
    </submittedName>
</protein>
<reference evidence="4 5" key="1">
    <citation type="submission" date="2018-06" db="EMBL/GenBank/DDBJ databases">
        <title>Genomic Encyclopedia of Type Strains, Phase IV (KMG-IV): sequencing the most valuable type-strain genomes for metagenomic binning, comparative biology and taxonomic classification.</title>
        <authorList>
            <person name="Goeker M."/>
        </authorList>
    </citation>
    <scope>NUCLEOTIDE SEQUENCE [LARGE SCALE GENOMIC DNA]</scope>
    <source>
        <strain evidence="4 5">DSM 45521</strain>
    </source>
</reference>
<keyword evidence="1" id="KW-0853">WD repeat</keyword>
<dbReference type="Pfam" id="PF00400">
    <property type="entry name" value="WD40"/>
    <property type="match status" value="1"/>
</dbReference>
<proteinExistence type="predicted"/>
<dbReference type="Gene3D" id="2.130.10.10">
    <property type="entry name" value="YVTN repeat-like/Quinoprotein amine dehydrogenase"/>
    <property type="match status" value="3"/>
</dbReference>
<feature type="transmembrane region" description="Helical" evidence="2">
    <location>
        <begin position="550"/>
        <end position="571"/>
    </location>
</feature>
<dbReference type="PROSITE" id="PS50082">
    <property type="entry name" value="WD_REPEATS_2"/>
    <property type="match status" value="1"/>
</dbReference>
<dbReference type="RefSeq" id="WP_110472087.1">
    <property type="nucleotide sequence ID" value="NZ_QJSP01000018.1"/>
</dbReference>
<feature type="repeat" description="WD" evidence="1">
    <location>
        <begin position="874"/>
        <end position="908"/>
    </location>
</feature>
<evidence type="ECO:0000259" key="3">
    <source>
        <dbReference type="Pfam" id="PF20703"/>
    </source>
</evidence>
<dbReference type="EMBL" id="QJSP01000018">
    <property type="protein sequence ID" value="PYE13083.1"/>
    <property type="molecule type" value="Genomic_DNA"/>
</dbReference>
<dbReference type="InterPro" id="IPR015943">
    <property type="entry name" value="WD40/YVTN_repeat-like_dom_sf"/>
</dbReference>
<evidence type="ECO:0000313" key="5">
    <source>
        <dbReference type="Proteomes" id="UP000247591"/>
    </source>
</evidence>
<dbReference type="CDD" id="cd00093">
    <property type="entry name" value="HTH_XRE"/>
    <property type="match status" value="1"/>
</dbReference>
<gene>
    <name evidence="4" type="ORF">DFR67_11822</name>
</gene>
<dbReference type="SUPFAM" id="SSF52540">
    <property type="entry name" value="P-loop containing nucleoside triphosphate hydrolases"/>
    <property type="match status" value="1"/>
</dbReference>
<dbReference type="PANTHER" id="PTHR19879:SF9">
    <property type="entry name" value="TRANSCRIPTION INITIATION FACTOR TFIID SUBUNIT 5"/>
    <property type="match status" value="1"/>
</dbReference>
<evidence type="ECO:0000256" key="2">
    <source>
        <dbReference type="SAM" id="Phobius"/>
    </source>
</evidence>
<dbReference type="InterPro" id="IPR001387">
    <property type="entry name" value="Cro/C1-type_HTH"/>
</dbReference>
<dbReference type="CDD" id="cd00267">
    <property type="entry name" value="ABC_ATPase"/>
    <property type="match status" value="1"/>
</dbReference>
<dbReference type="SUPFAM" id="SSF50978">
    <property type="entry name" value="WD40 repeat-like"/>
    <property type="match status" value="1"/>
</dbReference>
<sequence>MYPETVQTRDDLGKALTELRENAGLTVRELVEQSDALLGTVSGWLAGNHAPTAASKEMFFAVLNTCGVTGSDTDIWWAAVRRARRKVSTRSKIAPTPYRGFESFQTDDKEWFFGREDVTDRLVEAVSSAASSKDPRRRMVMVVGPSGAGKSSVVRAGLLPSVGGGLLTGWRSTLMVPGADPVAALATARVEAVPGEPGTRGAQDTGNGPLVVVVDQLEELWTVAPAVARQDFLAAVTDLVEDRGGPGTVVVGVLRADYYARVSAVPFLVDVLQHSQVVVATMGVDQLRDVITGPARRAGLDIDDDLVDLLLADVAPAAGYSGATALPMLSHALLATWSHSDRQRLTVADYLATGRISGAVERTAEAVYADLDDTERDLARRQLLAMVNVDDDVVSRRKAPLEALRIATADSVVAGDAPAALSPEAARAVEVLERFAAARLVSVDADYAEVTHEALLTAWPRLQQWIDGDRARLLMHKRFRQAWTLWESGDRADELLIRGAWLGMVNDFIPGERGEPQLTAAESDFLRASNEQQHRLEAGERRRVRQLRRIAVGVAVVAMVAALAATFAVIARGDAVDERNRAEQLQRQAMSRQLAVQSGELTERDPALARQLAMIAYRTSPTLEARSNLIDNSAIATPARFLGPVGPIKVAYSADRGLLAMADAGNRVTLYTTAPGATGPVVLGGLAHRLGDFGGHESNGALRALSFSADSATLVLGGRAAVEVWDVRDPLTPTRTAVLRTSQPVNGLALSPDGRTLVAAVEQVGVLGWQRVGEQWVAMALPTEVAGTGQAVAFSRDGSTLATSSATRRVDLWTVAGAGLNPLPPIELTDWADNQQALSLVFAPNGELVMGLKSHQVQFYALSAGGGPTLVRVIEGFGNYVNGISISDDGNRLAAAGSDNTVREFDLRAPDLDEPRIWHGPSTFTSVAYVGGEVVATADDGVVTAWQSTHPVMRLGSETIFQIPAGSRSPDILAGSGPSGEITRLRVSDGPNLVRVGPELAPPPDASFSGAIGISASGRLAVLGSADGTVFFGDYSDTRRPKLVGPGVRALQTLNETVDINEARSIAVTGGLESPRLPVIDVSDLSAPEVVSTIDVGEGVTWASLSPDGTSVAFATPGGAVLLYDLTDPARPAQLMTIKAFDTAALAVRFRPDGHALLATSSTKELVTIDITRRSTPEITARLSGPVGQIYSGAYSSDGDMIVVGGGAGEIWTWDVTDERRPDLRVVLRAFGGKVFDVRFADDDRTVLAAGDGGAVMSWTVDADLMLDRACRSAGAQITEAEWRQYLPGSPYDPPCED</sequence>
<organism evidence="4 5">
    <name type="scientific">Williamsia limnetica</name>
    <dbReference type="NCBI Taxonomy" id="882452"/>
    <lineage>
        <taxon>Bacteria</taxon>
        <taxon>Bacillati</taxon>
        <taxon>Actinomycetota</taxon>
        <taxon>Actinomycetes</taxon>
        <taxon>Mycobacteriales</taxon>
        <taxon>Nocardiaceae</taxon>
        <taxon>Williamsia</taxon>
    </lineage>
</organism>
<keyword evidence="5" id="KW-1185">Reference proteome</keyword>
<feature type="domain" description="Novel STAND NTPase 1" evidence="3">
    <location>
        <begin position="97"/>
        <end position="493"/>
    </location>
</feature>
<evidence type="ECO:0000313" key="4">
    <source>
        <dbReference type="EMBL" id="PYE13083.1"/>
    </source>
</evidence>
<name>A0A318RDL3_WILLI</name>
<dbReference type="InterPro" id="IPR027417">
    <property type="entry name" value="P-loop_NTPase"/>
</dbReference>
<keyword evidence="2" id="KW-1133">Transmembrane helix</keyword>
<dbReference type="Proteomes" id="UP000247591">
    <property type="component" value="Unassembled WGS sequence"/>
</dbReference>
<comment type="caution">
    <text evidence="4">The sequence shown here is derived from an EMBL/GenBank/DDBJ whole genome shotgun (WGS) entry which is preliminary data.</text>
</comment>